<gene>
    <name evidence="2" type="ORF">HAV22_12105</name>
</gene>
<feature type="signal peptide" evidence="1">
    <location>
        <begin position="1"/>
        <end position="26"/>
    </location>
</feature>
<evidence type="ECO:0000256" key="1">
    <source>
        <dbReference type="SAM" id="SignalP"/>
    </source>
</evidence>
<evidence type="ECO:0000313" key="3">
    <source>
        <dbReference type="Proteomes" id="UP000716322"/>
    </source>
</evidence>
<protein>
    <submittedName>
        <fullName evidence="2">DUF2840 domain-containing protein</fullName>
    </submittedName>
</protein>
<comment type="caution">
    <text evidence="2">The sequence shown here is derived from an EMBL/GenBank/DDBJ whole genome shotgun (WGS) entry which is preliminary data.</text>
</comment>
<dbReference type="RefSeq" id="WP_166859326.1">
    <property type="nucleotide sequence ID" value="NZ_JAAQOM010000006.1"/>
</dbReference>
<organism evidence="2 3">
    <name type="scientific">Telluria antibiotica</name>
    <dbReference type="NCBI Taxonomy" id="2717319"/>
    <lineage>
        <taxon>Bacteria</taxon>
        <taxon>Pseudomonadati</taxon>
        <taxon>Pseudomonadota</taxon>
        <taxon>Betaproteobacteria</taxon>
        <taxon>Burkholderiales</taxon>
        <taxon>Oxalobacteraceae</taxon>
        <taxon>Telluria group</taxon>
        <taxon>Telluria</taxon>
    </lineage>
</organism>
<keyword evidence="3" id="KW-1185">Reference proteome</keyword>
<reference evidence="2 3" key="1">
    <citation type="submission" date="2020-03" db="EMBL/GenBank/DDBJ databases">
        <title>Genome sequence of strain Massilia sp. TW-1.</title>
        <authorList>
            <person name="Chaudhary D.K."/>
        </authorList>
    </citation>
    <scope>NUCLEOTIDE SEQUENCE [LARGE SCALE GENOMIC DNA]</scope>
    <source>
        <strain evidence="2 3">TW-1</strain>
    </source>
</reference>
<accession>A0ABX0PAX3</accession>
<evidence type="ECO:0000313" key="2">
    <source>
        <dbReference type="EMBL" id="NIA54376.1"/>
    </source>
</evidence>
<keyword evidence="1" id="KW-0732">Signal</keyword>
<proteinExistence type="predicted"/>
<dbReference type="EMBL" id="JAAQOM010000006">
    <property type="protein sequence ID" value="NIA54376.1"/>
    <property type="molecule type" value="Genomic_DNA"/>
</dbReference>
<name>A0ABX0PAX3_9BURK</name>
<dbReference type="Proteomes" id="UP000716322">
    <property type="component" value="Unassembled WGS sequence"/>
</dbReference>
<sequence>MMSSILKVAKYAAGMMGLVGSLQVGAAPTWQPFEWVETEVVPGAGAVKSGVILPIKVNGVACYGQLDTGTPNTVTWHQHVATEQTLKDFDIEISGRHRSVKGGSAQVDVLRACKDTLIATIGNAFFDDGTLTLDLKNARFSFAPGSMLEKDPMSHPFAFPRWAGNEGGHIVVRIGLPNGAEGDVLFDTGAASFGLSALTETDWGAMTGNAPLRASATVRTYSVNSWGKQIPCYDTTSAGSMQIVPGVSIANPRIAYCAQESFKPGQKLVALLGLRDLSDRIVTLDYPARRWMISSPTSTPAGLR</sequence>
<feature type="chain" id="PRO_5047268548" evidence="1">
    <location>
        <begin position="27"/>
        <end position="304"/>
    </location>
</feature>